<dbReference type="CDD" id="cd00090">
    <property type="entry name" value="HTH_ARSR"/>
    <property type="match status" value="1"/>
</dbReference>
<keyword evidence="7" id="KW-1185">Reference proteome</keyword>
<dbReference type="InterPro" id="IPR036390">
    <property type="entry name" value="WH_DNA-bd_sf"/>
</dbReference>
<keyword evidence="4" id="KW-1133">Transmembrane helix</keyword>
<accession>A0AAX0Q9Q3</accession>
<dbReference type="GO" id="GO:0003677">
    <property type="term" value="F:DNA binding"/>
    <property type="evidence" value="ECO:0007669"/>
    <property type="project" value="UniProtKB-KW"/>
</dbReference>
<feature type="transmembrane region" description="Helical" evidence="4">
    <location>
        <begin position="172"/>
        <end position="190"/>
    </location>
</feature>
<feature type="transmembrane region" description="Helical" evidence="4">
    <location>
        <begin position="110"/>
        <end position="131"/>
    </location>
</feature>
<evidence type="ECO:0000256" key="2">
    <source>
        <dbReference type="ARBA" id="ARBA00023125"/>
    </source>
</evidence>
<dbReference type="PANTHER" id="PTHR43132">
    <property type="entry name" value="ARSENICAL RESISTANCE OPERON REPRESSOR ARSR-RELATED"/>
    <property type="match status" value="1"/>
</dbReference>
<keyword evidence="1" id="KW-0805">Transcription regulation</keyword>
<dbReference type="EMBL" id="LMVO01000002">
    <property type="protein sequence ID" value="PAV10071.1"/>
    <property type="molecule type" value="Genomic_DNA"/>
</dbReference>
<reference evidence="6 7" key="1">
    <citation type="journal article" date="2017" name="BMC Genomics">
        <title>Genomic analysis of methanogenic archaea reveals a shift towards energy conservation.</title>
        <authorList>
            <person name="Gilmore S.P."/>
            <person name="Henske J.K."/>
            <person name="Sexton J.A."/>
            <person name="Solomon K.V."/>
            <person name="Seppala S."/>
            <person name="Yoo J.I."/>
            <person name="Huyett L.M."/>
            <person name="Pressman A."/>
            <person name="Cogan J.Z."/>
            <person name="Kivenson V."/>
            <person name="Peng X."/>
            <person name="Tan Y."/>
            <person name="Valentine D.L."/>
            <person name="O'Malley M.A."/>
        </authorList>
    </citation>
    <scope>NUCLEOTIDE SEQUENCE [LARGE SCALE GENOMIC DNA]</scope>
    <source>
        <strain evidence="6 7">XII</strain>
    </source>
</reference>
<dbReference type="InterPro" id="IPR051011">
    <property type="entry name" value="Metal_resp_trans_reg"/>
</dbReference>
<keyword evidence="2" id="KW-0238">DNA-binding</keyword>
<dbReference type="InterPro" id="IPR036388">
    <property type="entry name" value="WH-like_DNA-bd_sf"/>
</dbReference>
<dbReference type="SUPFAM" id="SSF46785">
    <property type="entry name" value="Winged helix' DNA-binding domain"/>
    <property type="match status" value="1"/>
</dbReference>
<feature type="domain" description="HTH arsR-type" evidence="5">
    <location>
        <begin position="18"/>
        <end position="102"/>
    </location>
</feature>
<evidence type="ECO:0000259" key="5">
    <source>
        <dbReference type="SMART" id="SM00418"/>
    </source>
</evidence>
<keyword evidence="4" id="KW-0472">Membrane</keyword>
<name>A0AAX0Q9Q3_9EURY</name>
<dbReference type="GO" id="GO:0003700">
    <property type="term" value="F:DNA-binding transcription factor activity"/>
    <property type="evidence" value="ECO:0007669"/>
    <property type="project" value="InterPro"/>
</dbReference>
<dbReference type="AlphaFoldDB" id="A0AAX0Q9Q3"/>
<dbReference type="Gene3D" id="1.10.10.10">
    <property type="entry name" value="Winged helix-like DNA-binding domain superfamily/Winged helix DNA-binding domain"/>
    <property type="match status" value="1"/>
</dbReference>
<dbReference type="Proteomes" id="UP000243820">
    <property type="component" value="Unassembled WGS sequence"/>
</dbReference>
<organism evidence="6 7">
    <name type="scientific">Methanocorpusculum parvum</name>
    <dbReference type="NCBI Taxonomy" id="2193"/>
    <lineage>
        <taxon>Archaea</taxon>
        <taxon>Methanobacteriati</taxon>
        <taxon>Methanobacteriota</taxon>
        <taxon>Stenosarchaea group</taxon>
        <taxon>Methanomicrobia</taxon>
        <taxon>Methanomicrobiales</taxon>
        <taxon>Methanocorpusculaceae</taxon>
        <taxon>Methanocorpusculum</taxon>
    </lineage>
</organism>
<dbReference type="InterPro" id="IPR011991">
    <property type="entry name" value="ArsR-like_HTH"/>
</dbReference>
<dbReference type="Pfam" id="PF12840">
    <property type="entry name" value="HTH_20"/>
    <property type="match status" value="1"/>
</dbReference>
<dbReference type="InterPro" id="IPR001845">
    <property type="entry name" value="HTH_ArsR_DNA-bd_dom"/>
</dbReference>
<gene>
    <name evidence="6" type="ORF">ASJ83_04320</name>
</gene>
<evidence type="ECO:0000256" key="4">
    <source>
        <dbReference type="SAM" id="Phobius"/>
    </source>
</evidence>
<dbReference type="RefSeq" id="WP_095641772.1">
    <property type="nucleotide sequence ID" value="NZ_LMVO01000002.1"/>
</dbReference>
<comment type="caution">
    <text evidence="6">The sequence shown here is derived from an EMBL/GenBank/DDBJ whole genome shotgun (WGS) entry which is preliminary data.</text>
</comment>
<dbReference type="PANTHER" id="PTHR43132:SF2">
    <property type="entry name" value="ARSENICAL RESISTANCE OPERON REPRESSOR ARSR-RELATED"/>
    <property type="match status" value="1"/>
</dbReference>
<keyword evidence="3" id="KW-0804">Transcription</keyword>
<evidence type="ECO:0000313" key="6">
    <source>
        <dbReference type="EMBL" id="PAV10071.1"/>
    </source>
</evidence>
<dbReference type="SMART" id="SM00418">
    <property type="entry name" value="HTH_ARSR"/>
    <property type="match status" value="1"/>
</dbReference>
<evidence type="ECO:0000256" key="3">
    <source>
        <dbReference type="ARBA" id="ARBA00023163"/>
    </source>
</evidence>
<sequence length="199" mass="21529">MQDENVIVLEHGSLEAQKVAKVMASPTSADLLNALTGNPQSATALAERTSLPLTTVKYHLENMLSAGLVEISNTRWSQKGREMKIYAVKDQVVVFAPRKTVDVKGIVERYGTMAGVIAIGCSLVIAIPQTMNQVIGTRYLMKTSDTAELLAVQATGNSAIESVSFMPLIHNVAQGFLVISLAVLALMMAYEMYKVRKNG</sequence>
<evidence type="ECO:0000256" key="1">
    <source>
        <dbReference type="ARBA" id="ARBA00023015"/>
    </source>
</evidence>
<keyword evidence="4" id="KW-0812">Transmembrane</keyword>
<evidence type="ECO:0000313" key="7">
    <source>
        <dbReference type="Proteomes" id="UP000243820"/>
    </source>
</evidence>
<protein>
    <recommendedName>
        <fullName evidence="5">HTH arsR-type domain-containing protein</fullName>
    </recommendedName>
</protein>
<proteinExistence type="predicted"/>